<dbReference type="EMBL" id="LSQZ01000017">
    <property type="protein sequence ID" value="KXI13827.1"/>
    <property type="molecule type" value="Genomic_DNA"/>
</dbReference>
<evidence type="ECO:0000313" key="2">
    <source>
        <dbReference type="EMBL" id="KXI13827.1"/>
    </source>
</evidence>
<protein>
    <recommendedName>
        <fullName evidence="4">Toxin</fullName>
    </recommendedName>
</protein>
<accession>A0A135YWS8</accession>
<evidence type="ECO:0008006" key="4">
    <source>
        <dbReference type="Google" id="ProtNLM"/>
    </source>
</evidence>
<feature type="region of interest" description="Disordered" evidence="1">
    <location>
        <begin position="1"/>
        <end position="41"/>
    </location>
</feature>
<dbReference type="eggNOG" id="ENOG5033VWK">
    <property type="taxonomic scope" value="Bacteria"/>
</dbReference>
<comment type="caution">
    <text evidence="2">The sequence shown here is derived from an EMBL/GenBank/DDBJ whole genome shotgun (WGS) entry which is preliminary data.</text>
</comment>
<organism evidence="2 3">
    <name type="scientific">Peptostreptococcus anaerobius</name>
    <dbReference type="NCBI Taxonomy" id="1261"/>
    <lineage>
        <taxon>Bacteria</taxon>
        <taxon>Bacillati</taxon>
        <taxon>Bacillota</taxon>
        <taxon>Clostridia</taxon>
        <taxon>Peptostreptococcales</taxon>
        <taxon>Peptostreptococcaceae</taxon>
        <taxon>Peptostreptococcus</taxon>
    </lineage>
</organism>
<gene>
    <name evidence="2" type="ORF">HMPREF3195_00502</name>
</gene>
<sequence length="93" mass="9860">MVEPSTTRHEAHRGDSGFAEANAGLQPAAVLKPDRDNDTSVIRGPAIRKAGWLNSNGAVKHTAACEKSYISGVIRKSTEKPYFQKALPGAVSA</sequence>
<feature type="compositionally biased region" description="Basic and acidic residues" evidence="1">
    <location>
        <begin position="1"/>
        <end position="15"/>
    </location>
</feature>
<evidence type="ECO:0000313" key="3">
    <source>
        <dbReference type="Proteomes" id="UP000070326"/>
    </source>
</evidence>
<proteinExistence type="predicted"/>
<reference evidence="2 3" key="1">
    <citation type="submission" date="2016-02" db="EMBL/GenBank/DDBJ databases">
        <authorList>
            <person name="Wen L."/>
            <person name="He K."/>
            <person name="Yang H."/>
        </authorList>
    </citation>
    <scope>NUCLEOTIDE SEQUENCE [LARGE SCALE GENOMIC DNA]</scope>
    <source>
        <strain evidence="2 3">MJR8628A</strain>
    </source>
</reference>
<evidence type="ECO:0000256" key="1">
    <source>
        <dbReference type="SAM" id="MobiDB-lite"/>
    </source>
</evidence>
<dbReference type="AlphaFoldDB" id="A0A135YWS8"/>
<name>A0A135YWS8_9FIRM</name>
<dbReference type="Proteomes" id="UP000070326">
    <property type="component" value="Unassembled WGS sequence"/>
</dbReference>
<dbReference type="PATRIC" id="fig|1261.3.peg.1842"/>
<dbReference type="STRING" id="1261.HMPREF3195_00502"/>